<keyword evidence="4" id="KW-0964">Secreted</keyword>
<dbReference type="SUPFAM" id="SSF51445">
    <property type="entry name" value="(Trans)glycosidases"/>
    <property type="match status" value="1"/>
</dbReference>
<feature type="site" description="Plays an important role in maintaining the position of the catalytic nucleophile" evidence="7">
    <location>
        <position position="183"/>
    </location>
</feature>
<feature type="active site" description="Nucleophile" evidence="5 8">
    <location>
        <position position="299"/>
    </location>
</feature>
<organism evidence="10 11">
    <name type="scientific">Marinigracilibium pacificum</name>
    <dbReference type="NCBI Taxonomy" id="2729599"/>
    <lineage>
        <taxon>Bacteria</taxon>
        <taxon>Pseudomonadati</taxon>
        <taxon>Bacteroidota</taxon>
        <taxon>Cytophagia</taxon>
        <taxon>Cytophagales</taxon>
        <taxon>Flammeovirgaceae</taxon>
        <taxon>Marinigracilibium</taxon>
    </lineage>
</organism>
<dbReference type="Proteomes" id="UP000559010">
    <property type="component" value="Unassembled WGS sequence"/>
</dbReference>
<feature type="chain" id="PRO_5033202513" description="Mannan endo-1,4-beta-mannosidase" evidence="4">
    <location>
        <begin position="20"/>
        <end position="376"/>
    </location>
</feature>
<dbReference type="RefSeq" id="WP_169682253.1">
    <property type="nucleotide sequence ID" value="NZ_JABBNU010000007.1"/>
</dbReference>
<evidence type="ECO:0000256" key="3">
    <source>
        <dbReference type="ARBA" id="ARBA00023295"/>
    </source>
</evidence>
<feature type="binding site" evidence="6">
    <location>
        <position position="258"/>
    </location>
    <ligand>
        <name>substrate</name>
    </ligand>
</feature>
<keyword evidence="11" id="KW-1185">Reference proteome</keyword>
<name>A0A848IXN5_9BACT</name>
<accession>A0A848IXN5</accession>
<evidence type="ECO:0000256" key="8">
    <source>
        <dbReference type="PROSITE-ProRule" id="PRU01100"/>
    </source>
</evidence>
<dbReference type="Gene3D" id="3.20.20.80">
    <property type="entry name" value="Glycosidases"/>
    <property type="match status" value="1"/>
</dbReference>
<dbReference type="PANTHER" id="PTHR40079">
    <property type="entry name" value="MANNAN ENDO-1,4-BETA-MANNOSIDASE E-RELATED"/>
    <property type="match status" value="1"/>
</dbReference>
<evidence type="ECO:0000256" key="6">
    <source>
        <dbReference type="PIRSR" id="PIRSR018168-2"/>
    </source>
</evidence>
<feature type="domain" description="GH26" evidence="9">
    <location>
        <begin position="33"/>
        <end position="366"/>
    </location>
</feature>
<keyword evidence="3 4" id="KW-0326">Glycosidase</keyword>
<dbReference type="InterPro" id="IPR017853">
    <property type="entry name" value="GH"/>
</dbReference>
<dbReference type="InterPro" id="IPR016714">
    <property type="entry name" value="MANB/E"/>
</dbReference>
<dbReference type="EC" id="3.2.1.78" evidence="4"/>
<evidence type="ECO:0000313" key="10">
    <source>
        <dbReference type="EMBL" id="NMM49283.1"/>
    </source>
</evidence>
<protein>
    <recommendedName>
        <fullName evidence="4">Mannan endo-1,4-beta-mannosidase</fullName>
        <ecNumber evidence="4">3.2.1.78</ecNumber>
    </recommendedName>
</protein>
<comment type="subcellular location">
    <subcellularLocation>
        <location evidence="4">Secreted</location>
    </subcellularLocation>
</comment>
<evidence type="ECO:0000256" key="1">
    <source>
        <dbReference type="ARBA" id="ARBA00007754"/>
    </source>
</evidence>
<keyword evidence="4" id="KW-0119">Carbohydrate metabolism</keyword>
<keyword evidence="2 4" id="KW-0378">Hydrolase</keyword>
<dbReference type="AlphaFoldDB" id="A0A848IXN5"/>
<comment type="catalytic activity">
    <reaction evidence="4">
        <text>Random hydrolysis of (1-&gt;4)-beta-D-mannosidic linkages in mannans, galactomannans and glucomannans.</text>
        <dbReference type="EC" id="3.2.1.78"/>
    </reaction>
</comment>
<dbReference type="PIRSF" id="PIRSF018168">
    <property type="entry name" value="Mannan-1_4-beta-mannosidase"/>
    <property type="match status" value="1"/>
</dbReference>
<dbReference type="GO" id="GO:0016985">
    <property type="term" value="F:mannan endo-1,4-beta-mannosidase activity"/>
    <property type="evidence" value="ECO:0007669"/>
    <property type="project" value="UniProtKB-UniRule"/>
</dbReference>
<evidence type="ECO:0000256" key="7">
    <source>
        <dbReference type="PIRSR" id="PIRSR018168-3"/>
    </source>
</evidence>
<comment type="similarity">
    <text evidence="1 4 8">Belongs to the glycosyl hydrolase 26 family.</text>
</comment>
<dbReference type="Pfam" id="PF02156">
    <property type="entry name" value="Glyco_hydro_26"/>
    <property type="match status" value="1"/>
</dbReference>
<dbReference type="InterPro" id="IPR000805">
    <property type="entry name" value="Glyco_hydro_26"/>
</dbReference>
<dbReference type="PROSITE" id="PS51764">
    <property type="entry name" value="GH26"/>
    <property type="match status" value="1"/>
</dbReference>
<gene>
    <name evidence="10" type="ORF">HH304_12805</name>
</gene>
<evidence type="ECO:0000259" key="9">
    <source>
        <dbReference type="PROSITE" id="PS51764"/>
    </source>
</evidence>
<proteinExistence type="inferred from homology"/>
<dbReference type="EMBL" id="JABBNU010000007">
    <property type="protein sequence ID" value="NMM49283.1"/>
    <property type="molecule type" value="Genomic_DNA"/>
</dbReference>
<feature type="signal peptide" evidence="4">
    <location>
        <begin position="1"/>
        <end position="19"/>
    </location>
</feature>
<comment type="caution">
    <text evidence="10">The sequence shown here is derived from an EMBL/GenBank/DDBJ whole genome shotgun (WGS) entry which is preliminary data.</text>
</comment>
<dbReference type="PANTHER" id="PTHR40079:SF4">
    <property type="entry name" value="GH26 DOMAIN-CONTAINING PROTEIN-RELATED"/>
    <property type="match status" value="1"/>
</dbReference>
<feature type="active site" description="Proton donor" evidence="5 8">
    <location>
        <position position="184"/>
    </location>
</feature>
<reference evidence="10 11" key="1">
    <citation type="submission" date="2020-04" db="EMBL/GenBank/DDBJ databases">
        <title>Flammeovirgaceae bacterium KN852 isolated from deep sea.</title>
        <authorList>
            <person name="Zhang D.-C."/>
        </authorList>
    </citation>
    <scope>NUCLEOTIDE SEQUENCE [LARGE SCALE GENOMIC DNA]</scope>
    <source>
        <strain evidence="10 11">KN852</strain>
    </source>
</reference>
<dbReference type="InterPro" id="IPR022790">
    <property type="entry name" value="GH26_dom"/>
</dbReference>
<dbReference type="GO" id="GO:0005576">
    <property type="term" value="C:extracellular region"/>
    <property type="evidence" value="ECO:0007669"/>
    <property type="project" value="UniProtKB-SubCell"/>
</dbReference>
<feature type="binding site" evidence="6">
    <location>
        <position position="189"/>
    </location>
    <ligand>
        <name>substrate</name>
    </ligand>
</feature>
<evidence type="ECO:0000256" key="5">
    <source>
        <dbReference type="PIRSR" id="PIRSR018168-1"/>
    </source>
</evidence>
<dbReference type="GO" id="GO:0006080">
    <property type="term" value="P:substituted mannan metabolic process"/>
    <property type="evidence" value="ECO:0007669"/>
    <property type="project" value="UniProtKB-UniRule"/>
</dbReference>
<evidence type="ECO:0000256" key="2">
    <source>
        <dbReference type="ARBA" id="ARBA00022801"/>
    </source>
</evidence>
<evidence type="ECO:0000313" key="11">
    <source>
        <dbReference type="Proteomes" id="UP000559010"/>
    </source>
</evidence>
<sequence>MKSIFFFIAGFLLSVQLNAQTSIANLSDQKATKKTRNLYAFLSSVKAGQTMFGHQDDFLYGLDWKYNLKSDVEIISGNRPAIVGWDIGNLGHEVNIDSFRFDQIIKGIKYVYRKGGINTISWHMINPLTGGSSWDKEINISKILPGGSAHNAYTKKLDEFANFINKCRVGLFTNIPIIFRPFHEHNGDWFWWGKSHAKEEEYISLWRFTVDYLRNEKNLHNLIFVFSPDRSRMNLTMESYHYGYPGDDYVDIIGLDNYWDMGHPVNTKSPEEQLLDFINSIKLISQIARDKNKVSALTETGNDRITIPNWYTERLLEPLRSNDTDLAWVLVWRNASKQHYFVPDKGHVNEQDFIVFEQDSSTLFLNDIQNPYKKNK</sequence>
<feature type="binding site" evidence="6">
    <location>
        <position position="123"/>
    </location>
    <ligand>
        <name>substrate</name>
    </ligand>
</feature>
<evidence type="ECO:0000256" key="4">
    <source>
        <dbReference type="PIRNR" id="PIRNR018168"/>
    </source>
</evidence>
<keyword evidence="4" id="KW-0732">Signal</keyword>
<dbReference type="PRINTS" id="PR00739">
    <property type="entry name" value="GLHYDRLASE26"/>
</dbReference>